<dbReference type="InterPro" id="IPR009091">
    <property type="entry name" value="RCC1/BLIP-II"/>
</dbReference>
<keyword evidence="1" id="KW-0344">Guanine-nucleotide releasing factor</keyword>
<dbReference type="PROSITE" id="PS50012">
    <property type="entry name" value="RCC1_3"/>
    <property type="match status" value="11"/>
</dbReference>
<organism evidence="6 7">
    <name type="scientific">Actinoplanes xinjiangensis</name>
    <dbReference type="NCBI Taxonomy" id="512350"/>
    <lineage>
        <taxon>Bacteria</taxon>
        <taxon>Bacillati</taxon>
        <taxon>Actinomycetota</taxon>
        <taxon>Actinomycetes</taxon>
        <taxon>Micromonosporales</taxon>
        <taxon>Micromonosporaceae</taxon>
        <taxon>Actinoplanes</taxon>
    </lineage>
</organism>
<feature type="compositionally biased region" description="Pro residues" evidence="3">
    <location>
        <begin position="347"/>
        <end position="356"/>
    </location>
</feature>
<name>A0A316F4K8_9ACTN</name>
<dbReference type="SUPFAM" id="SSF50985">
    <property type="entry name" value="RCC1/BLIP-II"/>
    <property type="match status" value="2"/>
</dbReference>
<dbReference type="InterPro" id="IPR058923">
    <property type="entry name" value="RCC1-like_dom"/>
</dbReference>
<feature type="domain" description="RCC1-like" evidence="5">
    <location>
        <begin position="287"/>
        <end position="610"/>
    </location>
</feature>
<dbReference type="Pfam" id="PF00415">
    <property type="entry name" value="RCC1"/>
    <property type="match status" value="2"/>
</dbReference>
<feature type="signal peptide" evidence="4">
    <location>
        <begin position="1"/>
        <end position="23"/>
    </location>
</feature>
<comment type="caution">
    <text evidence="6">The sequence shown here is derived from an EMBL/GenBank/DDBJ whole genome shotgun (WGS) entry which is preliminary data.</text>
</comment>
<evidence type="ECO:0000256" key="2">
    <source>
        <dbReference type="ARBA" id="ARBA00022737"/>
    </source>
</evidence>
<gene>
    <name evidence="6" type="ORF">BC793_12165</name>
</gene>
<feature type="region of interest" description="Disordered" evidence="3">
    <location>
        <begin position="700"/>
        <end position="723"/>
    </location>
</feature>
<keyword evidence="4" id="KW-0732">Signal</keyword>
<evidence type="ECO:0000256" key="3">
    <source>
        <dbReference type="SAM" id="MobiDB-lite"/>
    </source>
</evidence>
<dbReference type="OrthoDB" id="904022at2"/>
<dbReference type="RefSeq" id="WP_146246584.1">
    <property type="nucleotide sequence ID" value="NZ_BONA01000076.1"/>
</dbReference>
<reference evidence="6 7" key="1">
    <citation type="submission" date="2018-05" db="EMBL/GenBank/DDBJ databases">
        <title>Genomic Encyclopedia of Archaeal and Bacterial Type Strains, Phase II (KMG-II): from individual species to whole genera.</title>
        <authorList>
            <person name="Goeker M."/>
        </authorList>
    </citation>
    <scope>NUCLEOTIDE SEQUENCE [LARGE SCALE GENOMIC DNA]</scope>
    <source>
        <strain evidence="6 7">DSM 45184</strain>
    </source>
</reference>
<dbReference type="Gene3D" id="2.130.10.30">
    <property type="entry name" value="Regulator of chromosome condensation 1/beta-lactamase-inhibitor protein II"/>
    <property type="match status" value="4"/>
</dbReference>
<evidence type="ECO:0000259" key="5">
    <source>
        <dbReference type="Pfam" id="PF25390"/>
    </source>
</evidence>
<sequence>MRTGLTVAMLATLTGPMPSPAPAVAVVSAGARHTCMLDGDGRAWCWGDNEYGQLGDGTQQDQAKPVPVAAPAGVSFTRLTVGGGHTCGLGSDATAYCWGDGTAGQVGNVQSGWFVDPMAVKAPAGVTFGQLAAGGAHTCGIGSDDRTYCWGDGAHGQRGNDSTVLHAGIAVVETPAGVTLIRIAAGERHTCGIGSDGKTYCWGDGRTTPAVVDTPPGVTLTRLHAGAGRTCGTGSDTRTYCWTSGRPQPAAVQAPAGVTFTQVDAGGDRTCAIGSDTTTYCWNDGRPQPAAVDTPDGVTFTQVDVGGEHTCAVTGDGRTYCWGVGRDGRLGNGDLVDQPRPVRVTPSPVPTAPAPARPTVELVAGLAHTCLRDDRGTAYCWGRNDEGALGNGSTTDRARPAAVSAPAGVTFRQLAPGGFHTCGIGSDTRTYCWGAGDHGQLGNGGTMHRTRPTAVDTPGDVTFTGLASGKDHTCAIGSDTKTYCWGTDFFGNLGNGAAPEQTRPAPVKAPAGVTFTQLTAGEFHTCGIGRDTKTYCWGSAGAVGDGGTEHREEPVAVRVPPAVAFTQIDAGFHHTCGLGDDSRIYCWGDNSSSNLGDGTDIDRSRPVPVKAPAGFRFIQVSAGGWHTCGLTGDNRAYCWGAGLYGVLGNGGDDNEPLPVAVLAPSGVAFTRLAAGDFHTCGLGDDGRTYCWGPGSNGELGNSDHLPQSRPVPVSAPALPPGRD</sequence>
<dbReference type="InterPro" id="IPR051553">
    <property type="entry name" value="Ran_GTPase-activating"/>
</dbReference>
<feature type="chain" id="PRO_5016280925" evidence="4">
    <location>
        <begin position="24"/>
        <end position="723"/>
    </location>
</feature>
<keyword evidence="7" id="KW-1185">Reference proteome</keyword>
<dbReference type="InterPro" id="IPR000408">
    <property type="entry name" value="Reg_chr_condens"/>
</dbReference>
<dbReference type="EMBL" id="QGGR01000021">
    <property type="protein sequence ID" value="PWK39798.1"/>
    <property type="molecule type" value="Genomic_DNA"/>
</dbReference>
<dbReference type="GO" id="GO:0005085">
    <property type="term" value="F:guanyl-nucleotide exchange factor activity"/>
    <property type="evidence" value="ECO:0007669"/>
    <property type="project" value="TreeGrafter"/>
</dbReference>
<dbReference type="PANTHER" id="PTHR45982">
    <property type="entry name" value="REGULATOR OF CHROMOSOME CONDENSATION"/>
    <property type="match status" value="1"/>
</dbReference>
<feature type="region of interest" description="Disordered" evidence="3">
    <location>
        <begin position="332"/>
        <end position="356"/>
    </location>
</feature>
<dbReference type="Pfam" id="PF13540">
    <property type="entry name" value="RCC1_2"/>
    <property type="match status" value="2"/>
</dbReference>
<dbReference type="Proteomes" id="UP000245697">
    <property type="component" value="Unassembled WGS sequence"/>
</dbReference>
<keyword evidence="2" id="KW-0677">Repeat</keyword>
<evidence type="ECO:0000256" key="4">
    <source>
        <dbReference type="SAM" id="SignalP"/>
    </source>
</evidence>
<evidence type="ECO:0000256" key="1">
    <source>
        <dbReference type="ARBA" id="ARBA00022658"/>
    </source>
</evidence>
<dbReference type="PANTHER" id="PTHR45982:SF1">
    <property type="entry name" value="REGULATOR OF CHROMOSOME CONDENSATION"/>
    <property type="match status" value="1"/>
</dbReference>
<proteinExistence type="predicted"/>
<evidence type="ECO:0000313" key="7">
    <source>
        <dbReference type="Proteomes" id="UP000245697"/>
    </source>
</evidence>
<dbReference type="PRINTS" id="PR00633">
    <property type="entry name" value="RCCNDNSATION"/>
</dbReference>
<protein>
    <submittedName>
        <fullName evidence="6">Alpha-tubulin suppressor-like RCC1 family protein</fullName>
    </submittedName>
</protein>
<dbReference type="AlphaFoldDB" id="A0A316F4K8"/>
<dbReference type="GO" id="GO:0005737">
    <property type="term" value="C:cytoplasm"/>
    <property type="evidence" value="ECO:0007669"/>
    <property type="project" value="TreeGrafter"/>
</dbReference>
<accession>A0A316F4K8</accession>
<evidence type="ECO:0000313" key="6">
    <source>
        <dbReference type="EMBL" id="PWK39798.1"/>
    </source>
</evidence>
<dbReference type="Pfam" id="PF25390">
    <property type="entry name" value="WD40_RLD"/>
    <property type="match status" value="1"/>
</dbReference>